<comment type="subcellular location">
    <subcellularLocation>
        <location evidence="2">Cytoplasm</location>
    </subcellularLocation>
</comment>
<evidence type="ECO:0000256" key="4">
    <source>
        <dbReference type="ARBA" id="ARBA00009667"/>
    </source>
</evidence>
<evidence type="ECO:0000313" key="13">
    <source>
        <dbReference type="Proteomes" id="UP000509301"/>
    </source>
</evidence>
<dbReference type="EMBL" id="CP049074">
    <property type="protein sequence ID" value="QKQ99534.1"/>
    <property type="molecule type" value="Genomic_DNA"/>
</dbReference>
<keyword evidence="13" id="KW-1185">Reference proteome</keyword>
<proteinExistence type="inferred from homology"/>
<organism evidence="12 13">
    <name type="scientific">Metallosphaera tengchongensis</name>
    <dbReference type="NCBI Taxonomy" id="1532350"/>
    <lineage>
        <taxon>Archaea</taxon>
        <taxon>Thermoproteota</taxon>
        <taxon>Thermoprotei</taxon>
        <taxon>Sulfolobales</taxon>
        <taxon>Sulfolobaceae</taxon>
        <taxon>Metallosphaera</taxon>
    </lineage>
</organism>
<dbReference type="EC" id="5.3.1.16" evidence="5"/>
<keyword evidence="7" id="KW-0963">Cytoplasm</keyword>
<evidence type="ECO:0000256" key="3">
    <source>
        <dbReference type="ARBA" id="ARBA00005133"/>
    </source>
</evidence>
<dbReference type="AlphaFoldDB" id="A0A6N0NTM5"/>
<comment type="pathway">
    <text evidence="3">Amino-acid biosynthesis; L-histidine biosynthesis; L-histidine from 5-phospho-alpha-D-ribose 1-diphosphate: step 4/9.</text>
</comment>
<dbReference type="InterPro" id="IPR006062">
    <property type="entry name" value="His_biosynth"/>
</dbReference>
<gene>
    <name evidence="12" type="ORF">GWK48_03220</name>
</gene>
<dbReference type="InterPro" id="IPR013785">
    <property type="entry name" value="Aldolase_TIM"/>
</dbReference>
<dbReference type="PANTHER" id="PTHR43090">
    <property type="entry name" value="1-(5-PHOSPHORIBOSYL)-5-[(5-PHOSPHORIBOSYLAMINO)METHYLIDENEAMINO] IMIDAZOLE-4-CARBOXAMIDE ISOMERASE"/>
    <property type="match status" value="1"/>
</dbReference>
<evidence type="ECO:0000256" key="11">
    <source>
        <dbReference type="RuleBase" id="RU003657"/>
    </source>
</evidence>
<evidence type="ECO:0000256" key="9">
    <source>
        <dbReference type="ARBA" id="ARBA00023102"/>
    </source>
</evidence>
<dbReference type="CDD" id="cd04732">
    <property type="entry name" value="HisA"/>
    <property type="match status" value="1"/>
</dbReference>
<comment type="similarity">
    <text evidence="4 11">Belongs to the HisA/HisF family.</text>
</comment>
<comment type="catalytic activity">
    <reaction evidence="1">
        <text>1-(5-phospho-beta-D-ribosyl)-5-[(5-phospho-beta-D-ribosylamino)methylideneamino]imidazole-4-carboxamide = 5-[(5-phospho-1-deoxy-D-ribulos-1-ylimino)methylamino]-1-(5-phospho-beta-D-ribosyl)imidazole-4-carboxamide</text>
        <dbReference type="Rhea" id="RHEA:15469"/>
        <dbReference type="ChEBI" id="CHEBI:58435"/>
        <dbReference type="ChEBI" id="CHEBI:58525"/>
        <dbReference type="EC" id="5.3.1.16"/>
    </reaction>
</comment>
<evidence type="ECO:0000256" key="10">
    <source>
        <dbReference type="ARBA" id="ARBA00023235"/>
    </source>
</evidence>
<accession>A0A6N0NTM5</accession>
<dbReference type="UniPathway" id="UPA00031">
    <property type="reaction ID" value="UER00009"/>
</dbReference>
<dbReference type="RefSeq" id="WP_174629543.1">
    <property type="nucleotide sequence ID" value="NZ_CP049074.1"/>
</dbReference>
<keyword evidence="8 11" id="KW-0028">Amino-acid biosynthesis</keyword>
<evidence type="ECO:0000313" key="12">
    <source>
        <dbReference type="EMBL" id="QKQ99534.1"/>
    </source>
</evidence>
<dbReference type="Gene3D" id="3.20.20.70">
    <property type="entry name" value="Aldolase class I"/>
    <property type="match status" value="1"/>
</dbReference>
<dbReference type="NCBIfam" id="NF010113">
    <property type="entry name" value="PRK13586.1"/>
    <property type="match status" value="1"/>
</dbReference>
<dbReference type="GO" id="GO:0005737">
    <property type="term" value="C:cytoplasm"/>
    <property type="evidence" value="ECO:0007669"/>
    <property type="project" value="UniProtKB-SubCell"/>
</dbReference>
<evidence type="ECO:0000256" key="5">
    <source>
        <dbReference type="ARBA" id="ARBA00012550"/>
    </source>
</evidence>
<dbReference type="GO" id="GO:0003949">
    <property type="term" value="F:1-(5-phosphoribosyl)-5-[(5-phosphoribosylamino)methylideneamino]imidazole-4-carboxamide isomerase activity"/>
    <property type="evidence" value="ECO:0007669"/>
    <property type="project" value="UniProtKB-EC"/>
</dbReference>
<dbReference type="GO" id="GO:0000105">
    <property type="term" value="P:L-histidine biosynthetic process"/>
    <property type="evidence" value="ECO:0007669"/>
    <property type="project" value="UniProtKB-UniPathway"/>
</dbReference>
<evidence type="ECO:0000256" key="6">
    <source>
        <dbReference type="ARBA" id="ARBA00018464"/>
    </source>
</evidence>
<dbReference type="InterPro" id="IPR044524">
    <property type="entry name" value="Isoase_HisA-like"/>
</dbReference>
<evidence type="ECO:0000256" key="8">
    <source>
        <dbReference type="ARBA" id="ARBA00022605"/>
    </source>
</evidence>
<dbReference type="SUPFAM" id="SSF51366">
    <property type="entry name" value="Ribulose-phoshate binding barrel"/>
    <property type="match status" value="1"/>
</dbReference>
<keyword evidence="9 11" id="KW-0368">Histidine biosynthesis</keyword>
<dbReference type="KEGG" id="mten:GWK48_03220"/>
<keyword evidence="10 12" id="KW-0413">Isomerase</keyword>
<dbReference type="GO" id="GO:0000162">
    <property type="term" value="P:L-tryptophan biosynthetic process"/>
    <property type="evidence" value="ECO:0007669"/>
    <property type="project" value="TreeGrafter"/>
</dbReference>
<reference evidence="12 13" key="1">
    <citation type="submission" date="2020-02" db="EMBL/GenBank/DDBJ databases">
        <title>Comparative genome analysis reveals the metabolism and evolution of the thermophilic archaeal genus Metallosphaera.</title>
        <authorList>
            <person name="Jiang C."/>
        </authorList>
    </citation>
    <scope>NUCLEOTIDE SEQUENCE [LARGE SCALE GENOMIC DNA]</scope>
    <source>
        <strain evidence="12 13">Ric-A</strain>
    </source>
</reference>
<evidence type="ECO:0000256" key="2">
    <source>
        <dbReference type="ARBA" id="ARBA00004496"/>
    </source>
</evidence>
<dbReference type="GeneID" id="55640927"/>
<protein>
    <recommendedName>
        <fullName evidence="6">1-(5-phosphoribosyl)-5-[(5-phosphoribosylamino)methylideneamino] imidazole-4-carboxamide isomerase</fullName>
        <ecNumber evidence="5">5.3.1.16</ecNumber>
    </recommendedName>
</protein>
<evidence type="ECO:0000256" key="1">
    <source>
        <dbReference type="ARBA" id="ARBA00000901"/>
    </source>
</evidence>
<sequence>MKVVPSIDISQGKAVKRVKGREGTGLILGDPIKIARELRSFGYDAIHVVDLDAAEGKGDNTSLVVEIVKEGFDHVSVGGGIRTRERLERLISLGVTRVVMSTLPFTMVNDFMKISQGYLDKVMISVDYCGDEVLIKGWKASALSVSKALEIVSSLGVRGVIFTYVCNEGTTMGIDPQVGDYARRVPGERGYAGGIGTFEDLRLLSSMGFDFAIVGMALYTGVLRGVVDV</sequence>
<dbReference type="Pfam" id="PF00977">
    <property type="entry name" value="His_biosynth"/>
    <property type="match status" value="1"/>
</dbReference>
<dbReference type="Proteomes" id="UP000509301">
    <property type="component" value="Chromosome"/>
</dbReference>
<dbReference type="PANTHER" id="PTHR43090:SF2">
    <property type="entry name" value="1-(5-PHOSPHORIBOSYL)-5-[(5-PHOSPHORIBOSYLAMINO)METHYLIDENEAMINO] IMIDAZOLE-4-CARBOXAMIDE ISOMERASE"/>
    <property type="match status" value="1"/>
</dbReference>
<dbReference type="OrthoDB" id="52866at2157"/>
<dbReference type="InterPro" id="IPR011060">
    <property type="entry name" value="RibuloseP-bd_barrel"/>
</dbReference>
<name>A0A6N0NTM5_9CREN</name>
<dbReference type="InterPro" id="IPR023016">
    <property type="entry name" value="HisA/PriA"/>
</dbReference>
<evidence type="ECO:0000256" key="7">
    <source>
        <dbReference type="ARBA" id="ARBA00022490"/>
    </source>
</evidence>